<dbReference type="InterPro" id="IPR005133">
    <property type="entry name" value="PhaG_MnhG_YufB"/>
</dbReference>
<feature type="transmembrane region" description="Helical" evidence="4">
    <location>
        <begin position="71"/>
        <end position="90"/>
    </location>
</feature>
<evidence type="ECO:0000313" key="6">
    <source>
        <dbReference type="Proteomes" id="UP001516662"/>
    </source>
</evidence>
<accession>A0ABR9QDB3</accession>
<comment type="similarity">
    <text evidence="2">Belongs to the CPA3 antiporters (TC 2.A.63) subunit G family.</text>
</comment>
<protein>
    <submittedName>
        <fullName evidence="5">Monovalent cation/H(+) antiporter subunit G</fullName>
    </submittedName>
</protein>
<keyword evidence="4" id="KW-0472">Membrane</keyword>
<feature type="transmembrane region" description="Helical" evidence="4">
    <location>
        <begin position="46"/>
        <end position="65"/>
    </location>
</feature>
<evidence type="ECO:0000256" key="4">
    <source>
        <dbReference type="SAM" id="Phobius"/>
    </source>
</evidence>
<evidence type="ECO:0000256" key="3">
    <source>
        <dbReference type="ARBA" id="ARBA00022449"/>
    </source>
</evidence>
<reference evidence="5 6" key="1">
    <citation type="submission" date="2020-10" db="EMBL/GenBank/DDBJ databases">
        <title>Bacillus sp. HD4P25, an endophyte from a halophyte.</title>
        <authorList>
            <person name="Sun J.-Q."/>
        </authorList>
    </citation>
    <scope>NUCLEOTIDE SEQUENCE [LARGE SCALE GENOMIC DNA]</scope>
    <source>
        <strain evidence="5 6">YIM 93174</strain>
    </source>
</reference>
<gene>
    <name evidence="5" type="ORF">IMZ08_00270</name>
</gene>
<sequence length="110" mass="12108">MNLITILIQIVAYVFFIIGSYFLLSTAVGMIRFPDLYTRLHAGSKCLIAGGISVLIGCILVEGISFDSLKLIIMLTFLLLTNPIATHVIVRLSTNFDLVSETISENDIDK</sequence>
<proteinExistence type="inferred from homology"/>
<dbReference type="NCBIfam" id="TIGR01300">
    <property type="entry name" value="CPA3_mnhG_phaG"/>
    <property type="match status" value="1"/>
</dbReference>
<evidence type="ECO:0000256" key="1">
    <source>
        <dbReference type="ARBA" id="ARBA00004141"/>
    </source>
</evidence>
<dbReference type="Pfam" id="PF03334">
    <property type="entry name" value="PhaG_MnhG_YufB"/>
    <property type="match status" value="1"/>
</dbReference>
<keyword evidence="3" id="KW-0813">Transport</keyword>
<keyword evidence="3" id="KW-0050">Antiport</keyword>
<organism evidence="5 6">
    <name type="scientific">Litchfieldia luteola</name>
    <dbReference type="NCBI Taxonomy" id="682179"/>
    <lineage>
        <taxon>Bacteria</taxon>
        <taxon>Bacillati</taxon>
        <taxon>Bacillota</taxon>
        <taxon>Bacilli</taxon>
        <taxon>Bacillales</taxon>
        <taxon>Bacillaceae</taxon>
        <taxon>Litchfieldia</taxon>
    </lineage>
</organism>
<feature type="transmembrane region" description="Helical" evidence="4">
    <location>
        <begin position="6"/>
        <end position="25"/>
    </location>
</feature>
<dbReference type="Proteomes" id="UP001516662">
    <property type="component" value="Unassembled WGS sequence"/>
</dbReference>
<name>A0ABR9QDB3_9BACI</name>
<keyword evidence="4" id="KW-0812">Transmembrane</keyword>
<keyword evidence="6" id="KW-1185">Reference proteome</keyword>
<dbReference type="PANTHER" id="PTHR34703:SF1">
    <property type="entry name" value="ANTIPORTER SUBUNIT MNHG2-RELATED"/>
    <property type="match status" value="1"/>
</dbReference>
<dbReference type="EMBL" id="JADCLJ010000002">
    <property type="protein sequence ID" value="MBE4906489.1"/>
    <property type="molecule type" value="Genomic_DNA"/>
</dbReference>
<evidence type="ECO:0000256" key="2">
    <source>
        <dbReference type="ARBA" id="ARBA00008404"/>
    </source>
</evidence>
<evidence type="ECO:0000313" key="5">
    <source>
        <dbReference type="EMBL" id="MBE4906489.1"/>
    </source>
</evidence>
<dbReference type="PANTHER" id="PTHR34703">
    <property type="entry name" value="ANTIPORTER SUBUNIT MNHG2-RELATED"/>
    <property type="match status" value="1"/>
</dbReference>
<keyword evidence="4" id="KW-1133">Transmembrane helix</keyword>
<comment type="subcellular location">
    <subcellularLocation>
        <location evidence="1">Membrane</location>
        <topology evidence="1">Multi-pass membrane protein</topology>
    </subcellularLocation>
</comment>
<comment type="caution">
    <text evidence="5">The sequence shown here is derived from an EMBL/GenBank/DDBJ whole genome shotgun (WGS) entry which is preliminary data.</text>
</comment>